<dbReference type="InterPro" id="IPR003714">
    <property type="entry name" value="PhoH"/>
</dbReference>
<dbReference type="Pfam" id="PF13638">
    <property type="entry name" value="PIN_4"/>
    <property type="match status" value="1"/>
</dbReference>
<evidence type="ECO:0000256" key="2">
    <source>
        <dbReference type="ARBA" id="ARBA00022741"/>
    </source>
</evidence>
<gene>
    <name evidence="6" type="ORF">E4634_12445</name>
</gene>
<dbReference type="InterPro" id="IPR051451">
    <property type="entry name" value="PhoH2-like"/>
</dbReference>
<reference evidence="6 7" key="1">
    <citation type="submission" date="2019-04" db="EMBL/GenBank/DDBJ databases">
        <title>Taxonomy of novel Haliea sp. from mangrove soil of West Coast of India.</title>
        <authorList>
            <person name="Verma A."/>
            <person name="Kumar P."/>
            <person name="Krishnamurthi S."/>
        </authorList>
    </citation>
    <scope>NUCLEOTIDE SEQUENCE [LARGE SCALE GENOMIC DNA]</scope>
    <source>
        <strain evidence="6 7">SAOS-164</strain>
    </source>
</reference>
<evidence type="ECO:0000256" key="4">
    <source>
        <dbReference type="ARBA" id="ARBA00046345"/>
    </source>
</evidence>
<dbReference type="GO" id="GO:0005829">
    <property type="term" value="C:cytosol"/>
    <property type="evidence" value="ECO:0007669"/>
    <property type="project" value="TreeGrafter"/>
</dbReference>
<protein>
    <submittedName>
        <fullName evidence="6">PhoH family protein</fullName>
    </submittedName>
</protein>
<evidence type="ECO:0000313" key="7">
    <source>
        <dbReference type="Proteomes" id="UP000298050"/>
    </source>
</evidence>
<keyword evidence="3" id="KW-0067">ATP-binding</keyword>
<feature type="domain" description="PIN" evidence="5">
    <location>
        <begin position="21"/>
        <end position="164"/>
    </location>
</feature>
<dbReference type="Gene3D" id="3.40.50.1010">
    <property type="entry name" value="5'-nuclease"/>
    <property type="match status" value="1"/>
</dbReference>
<dbReference type="Gene3D" id="3.40.50.300">
    <property type="entry name" value="P-loop containing nucleotide triphosphate hydrolases"/>
    <property type="match status" value="1"/>
</dbReference>
<dbReference type="InterPro" id="IPR002716">
    <property type="entry name" value="PIN_dom"/>
</dbReference>
<comment type="similarity">
    <text evidence="1">Belongs to the PhoH family.</text>
</comment>
<accession>A0A4Z0M094</accession>
<dbReference type="SMART" id="SM00670">
    <property type="entry name" value="PINc"/>
    <property type="match status" value="1"/>
</dbReference>
<dbReference type="SUPFAM" id="SSF52540">
    <property type="entry name" value="P-loop containing nucleoside triphosphate hydrolases"/>
    <property type="match status" value="1"/>
</dbReference>
<dbReference type="Pfam" id="PF02562">
    <property type="entry name" value="PhoH"/>
    <property type="match status" value="1"/>
</dbReference>
<dbReference type="GO" id="GO:0005524">
    <property type="term" value="F:ATP binding"/>
    <property type="evidence" value="ECO:0007669"/>
    <property type="project" value="UniProtKB-KW"/>
</dbReference>
<comment type="similarity">
    <text evidence="4">In the N-terminal section; belongs to the PINc/VapC protein family.</text>
</comment>
<name>A0A4Z0M094_9GAMM</name>
<dbReference type="PANTHER" id="PTHR30473">
    <property type="entry name" value="PROTEIN PHOH"/>
    <property type="match status" value="1"/>
</dbReference>
<evidence type="ECO:0000313" key="6">
    <source>
        <dbReference type="EMBL" id="TGD73083.1"/>
    </source>
</evidence>
<evidence type="ECO:0000256" key="3">
    <source>
        <dbReference type="ARBA" id="ARBA00022840"/>
    </source>
</evidence>
<dbReference type="RefSeq" id="WP_135444345.1">
    <property type="nucleotide sequence ID" value="NZ_SRLE01000008.1"/>
</dbReference>
<comment type="caution">
    <text evidence="6">The sequence shown here is derived from an EMBL/GenBank/DDBJ whole genome shotgun (WGS) entry which is preliminary data.</text>
</comment>
<dbReference type="InterPro" id="IPR029060">
    <property type="entry name" value="PIN-like_dom_sf"/>
</dbReference>
<dbReference type="AlphaFoldDB" id="A0A4Z0M094"/>
<dbReference type="OrthoDB" id="9766527at2"/>
<evidence type="ECO:0000256" key="1">
    <source>
        <dbReference type="ARBA" id="ARBA00010393"/>
    </source>
</evidence>
<keyword evidence="2" id="KW-0547">Nucleotide-binding</keyword>
<proteinExistence type="inferred from homology"/>
<dbReference type="Proteomes" id="UP000298050">
    <property type="component" value="Unassembled WGS sequence"/>
</dbReference>
<organism evidence="6 7">
    <name type="scientific">Mangrovimicrobium sediminis</name>
    <dbReference type="NCBI Taxonomy" id="2562682"/>
    <lineage>
        <taxon>Bacteria</taxon>
        <taxon>Pseudomonadati</taxon>
        <taxon>Pseudomonadota</taxon>
        <taxon>Gammaproteobacteria</taxon>
        <taxon>Cellvibrionales</taxon>
        <taxon>Halieaceae</taxon>
        <taxon>Mangrovimicrobium</taxon>
    </lineage>
</organism>
<sequence length="480" mass="53559">MDSGPALRVENSATLKPLCRKTYVLDTNVLLHDPTAVNAFKQHHVVIPMTVLEELDHIKDRRDKTVSREARIAIQMIDKVVDMATPQQIQEGVEVPGSEIDGMGPGTLAIFPDQLLGDNTDVPFLDGTTDQANDNRIINVALRLQAENPNEFICLVTKDINMRIKAKGSGLLHVEDYRRDRVLDDIDLLAKGYEHIEGDFWSTISEVDTLREGDCTLHRVPRASLPGAYANQFLYDDQDFMAFVKRVDDEHVYLRCDSRDSLMNKRFWGLAPRNLEQAMAMALLDDEDVDMTVLTGPAGSGKTLLALAYGLHAILEQKKYSKLIVARSTPPIAEDIGFLPGTEEEKMAPWLAAFDDNLEILHGTDESCHGSIDYVKERANIQFKSLNFMRGRSFNNAYIIIDESQGLTQFQLKSVISRVGADSKIVVLGNLAQIDNKYISPLTSGLTYLVEKGKNYSHAGIMHVNGIVRSRLAAFAEENL</sequence>
<evidence type="ECO:0000259" key="5">
    <source>
        <dbReference type="SMART" id="SM00670"/>
    </source>
</evidence>
<dbReference type="CDD" id="cd09883">
    <property type="entry name" value="PIN_VapC_PhoHL-ATPase"/>
    <property type="match status" value="1"/>
</dbReference>
<dbReference type="SUPFAM" id="SSF88723">
    <property type="entry name" value="PIN domain-like"/>
    <property type="match status" value="1"/>
</dbReference>
<dbReference type="EMBL" id="SRLE01000008">
    <property type="protein sequence ID" value="TGD73083.1"/>
    <property type="molecule type" value="Genomic_DNA"/>
</dbReference>
<dbReference type="PANTHER" id="PTHR30473:SF2">
    <property type="entry name" value="PIN DOMAIN-CONTAINING PROTEIN"/>
    <property type="match status" value="1"/>
</dbReference>
<dbReference type="InterPro" id="IPR027417">
    <property type="entry name" value="P-loop_NTPase"/>
</dbReference>
<keyword evidence="7" id="KW-1185">Reference proteome</keyword>